<dbReference type="GO" id="GO:0004826">
    <property type="term" value="F:phenylalanine-tRNA ligase activity"/>
    <property type="evidence" value="ECO:0007669"/>
    <property type="project" value="UniProtKB-EC"/>
</dbReference>
<reference evidence="13" key="1">
    <citation type="submission" date="2021-01" db="EMBL/GenBank/DDBJ databases">
        <title>Active Sulfur Cycling in an Early Earth Analoge.</title>
        <authorList>
            <person name="Hahn C.R."/>
            <person name="Youssef N.H."/>
            <person name="Elshahed M."/>
        </authorList>
    </citation>
    <scope>NUCLEOTIDE SEQUENCE</scope>
    <source>
        <strain evidence="13">Zod_Metabat.1151</strain>
    </source>
</reference>
<evidence type="ECO:0000256" key="5">
    <source>
        <dbReference type="ARBA" id="ARBA00022598"/>
    </source>
</evidence>
<dbReference type="GO" id="GO:0046872">
    <property type="term" value="F:metal ion binding"/>
    <property type="evidence" value="ECO:0007669"/>
    <property type="project" value="UniProtKB-KW"/>
</dbReference>
<dbReference type="AlphaFoldDB" id="A0A939C529"/>
<keyword evidence="9" id="KW-0460">Magnesium</keyword>
<evidence type="ECO:0000256" key="2">
    <source>
        <dbReference type="ARBA" id="ARBA00006703"/>
    </source>
</evidence>
<dbReference type="PROSITE" id="PS50862">
    <property type="entry name" value="AA_TRNA_LIGASE_II"/>
    <property type="match status" value="1"/>
</dbReference>
<dbReference type="InterPro" id="IPR006195">
    <property type="entry name" value="aa-tRNA-synth_II"/>
</dbReference>
<dbReference type="Pfam" id="PF01409">
    <property type="entry name" value="tRNA-synt_2d"/>
    <property type="match status" value="1"/>
</dbReference>
<dbReference type="Proteomes" id="UP000809243">
    <property type="component" value="Unassembled WGS sequence"/>
</dbReference>
<keyword evidence="10" id="KW-0648">Protein biosynthesis</keyword>
<dbReference type="PANTHER" id="PTHR11538">
    <property type="entry name" value="PHENYLALANYL-TRNA SYNTHETASE"/>
    <property type="match status" value="1"/>
</dbReference>
<keyword evidence="11" id="KW-0030">Aminoacyl-tRNA synthetase</keyword>
<dbReference type="GO" id="GO:0006432">
    <property type="term" value="P:phenylalanyl-tRNA aminoacylation"/>
    <property type="evidence" value="ECO:0007669"/>
    <property type="project" value="InterPro"/>
</dbReference>
<keyword evidence="4" id="KW-0963">Cytoplasm</keyword>
<keyword evidence="8" id="KW-0067">ATP-binding</keyword>
<gene>
    <name evidence="13" type="ORF">JW744_05005</name>
</gene>
<evidence type="ECO:0000313" key="13">
    <source>
        <dbReference type="EMBL" id="MBN2067801.1"/>
    </source>
</evidence>
<dbReference type="FunFam" id="3.30.930.10:FF:000095">
    <property type="entry name" value="Phenylalanine--tRNA ligase alpha subunit"/>
    <property type="match status" value="1"/>
</dbReference>
<dbReference type="NCBIfam" id="NF003210">
    <property type="entry name" value="PRK04172.1"/>
    <property type="match status" value="1"/>
</dbReference>
<evidence type="ECO:0000256" key="10">
    <source>
        <dbReference type="ARBA" id="ARBA00022917"/>
    </source>
</evidence>
<organism evidence="13 14">
    <name type="scientific">Candidatus Iainarchaeum sp</name>
    <dbReference type="NCBI Taxonomy" id="3101447"/>
    <lineage>
        <taxon>Archaea</taxon>
        <taxon>Candidatus Iainarchaeota</taxon>
        <taxon>Candidatus Iainarchaeia</taxon>
        <taxon>Candidatus Iainarchaeales</taxon>
        <taxon>Candidatus Iainarchaeaceae</taxon>
        <taxon>Candidatus Iainarchaeum</taxon>
    </lineage>
</organism>
<dbReference type="GO" id="GO:0000049">
    <property type="term" value="F:tRNA binding"/>
    <property type="evidence" value="ECO:0007669"/>
    <property type="project" value="InterPro"/>
</dbReference>
<keyword evidence="5 13" id="KW-0436">Ligase</keyword>
<dbReference type="Gene3D" id="3.30.930.10">
    <property type="entry name" value="Bira Bifunctional Protein, Domain 2"/>
    <property type="match status" value="1"/>
</dbReference>
<comment type="similarity">
    <text evidence="2">Belongs to the class-II aminoacyl-tRNA synthetase family. Phe-tRNA synthetase alpha subunit type 2 subfamily.</text>
</comment>
<dbReference type="InterPro" id="IPR036390">
    <property type="entry name" value="WH_DNA-bd_sf"/>
</dbReference>
<dbReference type="GO" id="GO:0005737">
    <property type="term" value="C:cytoplasm"/>
    <property type="evidence" value="ECO:0007669"/>
    <property type="project" value="UniProtKB-SubCell"/>
</dbReference>
<evidence type="ECO:0000256" key="1">
    <source>
        <dbReference type="ARBA" id="ARBA00004496"/>
    </source>
</evidence>
<comment type="caution">
    <text evidence="13">The sequence shown here is derived from an EMBL/GenBank/DDBJ whole genome shotgun (WGS) entry which is preliminary data.</text>
</comment>
<evidence type="ECO:0000256" key="3">
    <source>
        <dbReference type="ARBA" id="ARBA00012814"/>
    </source>
</evidence>
<keyword evidence="6" id="KW-0479">Metal-binding</keyword>
<dbReference type="InterPro" id="IPR036388">
    <property type="entry name" value="WH-like_DNA-bd_sf"/>
</dbReference>
<dbReference type="PANTHER" id="PTHR11538:SF40">
    <property type="entry name" value="PHENYLALANINE--TRNA LIGASE ALPHA SUBUNIT"/>
    <property type="match status" value="1"/>
</dbReference>
<dbReference type="Gene3D" id="1.10.10.10">
    <property type="entry name" value="Winged helix-like DNA-binding domain superfamily/Winged helix DNA-binding domain"/>
    <property type="match status" value="1"/>
</dbReference>
<evidence type="ECO:0000259" key="12">
    <source>
        <dbReference type="PROSITE" id="PS50862"/>
    </source>
</evidence>
<feature type="domain" description="Aminoacyl-transfer RNA synthetases class-II family profile" evidence="12">
    <location>
        <begin position="345"/>
        <end position="475"/>
    </location>
</feature>
<dbReference type="NCBIfam" id="TIGR00468">
    <property type="entry name" value="pheS"/>
    <property type="match status" value="1"/>
</dbReference>
<accession>A0A939C529</accession>
<evidence type="ECO:0000256" key="6">
    <source>
        <dbReference type="ARBA" id="ARBA00022723"/>
    </source>
</evidence>
<dbReference type="GO" id="GO:0005524">
    <property type="term" value="F:ATP binding"/>
    <property type="evidence" value="ECO:0007669"/>
    <property type="project" value="UniProtKB-KW"/>
</dbReference>
<evidence type="ECO:0000256" key="4">
    <source>
        <dbReference type="ARBA" id="ARBA00022490"/>
    </source>
</evidence>
<comment type="subcellular location">
    <subcellularLocation>
        <location evidence="1">Cytoplasm</location>
    </subcellularLocation>
</comment>
<protein>
    <recommendedName>
        <fullName evidence="3">phenylalanine--tRNA ligase</fullName>
        <ecNumber evidence="3">6.1.1.20</ecNumber>
    </recommendedName>
</protein>
<evidence type="ECO:0000256" key="9">
    <source>
        <dbReference type="ARBA" id="ARBA00022842"/>
    </source>
</evidence>
<sequence length="489" mass="55028">MDLKQTASSLSAIEIKALKALNREEFISMKEISGKAGMQMDSARRAVQWLKEKGMIELSEERQEELALTQTGKSSLGKRLPERLFVEALQALGGKASLEQVQKKSQLNRPELNAAMGIAKRNAWISVRPGKGLELELTGLEKQLEEGKYPLENVLEEIAKKVEITGEDKNALQEAMKRGLVEKVLETEQKARLNKEGKEALKLVGAVKERAYNVEGAVPKIFIGKRQPYVQFLEQLRKKLVNLGFKEMKERLIVQEFYNFDVLFQPQNHPARAWTDTYQLKQPRFGKLPLRKAVAAVKAAHENGAGTGSKGWRYSWDEKIASRLMPNAHGTTADARQMAEGIEIPGKYFVINRCYRPDVIDAKHLVEFNQFDGFIVGKGINFRHLLSILEKIAVEVGGAEEVKFFPDYYPFTEPSVQLSAKHPKLGWIELAGGGVFRPEVVKPLGIDVGAIAWGMGIDRLAMLKLGVKDIRYLFAKDLNWLRNSKMVVE</sequence>
<keyword evidence="7" id="KW-0547">Nucleotide-binding</keyword>
<dbReference type="SUPFAM" id="SSF55681">
    <property type="entry name" value="Class II aaRS and biotin synthetases"/>
    <property type="match status" value="1"/>
</dbReference>
<dbReference type="SUPFAM" id="SSF46785">
    <property type="entry name" value="Winged helix' DNA-binding domain"/>
    <property type="match status" value="1"/>
</dbReference>
<name>A0A939C529_9ARCH</name>
<evidence type="ECO:0000256" key="8">
    <source>
        <dbReference type="ARBA" id="ARBA00022840"/>
    </source>
</evidence>
<dbReference type="InterPro" id="IPR002319">
    <property type="entry name" value="Phenylalanyl-tRNA_Synthase"/>
</dbReference>
<dbReference type="InterPro" id="IPR004529">
    <property type="entry name" value="Phe-tRNA-synth_IIc_asu"/>
</dbReference>
<evidence type="ECO:0000256" key="7">
    <source>
        <dbReference type="ARBA" id="ARBA00022741"/>
    </source>
</evidence>
<dbReference type="CDD" id="cd00496">
    <property type="entry name" value="PheRS_alpha_core"/>
    <property type="match status" value="1"/>
</dbReference>
<proteinExistence type="inferred from homology"/>
<dbReference type="InterPro" id="IPR045864">
    <property type="entry name" value="aa-tRNA-synth_II/BPL/LPL"/>
</dbReference>
<dbReference type="EC" id="6.1.1.20" evidence="3"/>
<dbReference type="EMBL" id="JAFGDB010000086">
    <property type="protein sequence ID" value="MBN2067801.1"/>
    <property type="molecule type" value="Genomic_DNA"/>
</dbReference>
<evidence type="ECO:0000313" key="14">
    <source>
        <dbReference type="Proteomes" id="UP000809243"/>
    </source>
</evidence>
<evidence type="ECO:0000256" key="11">
    <source>
        <dbReference type="ARBA" id="ARBA00023146"/>
    </source>
</evidence>